<feature type="domain" description="Wax synthase" evidence="8">
    <location>
        <begin position="225"/>
        <end position="312"/>
    </location>
</feature>
<feature type="transmembrane region" description="Helical" evidence="7">
    <location>
        <begin position="46"/>
        <end position="65"/>
    </location>
</feature>
<evidence type="ECO:0000256" key="7">
    <source>
        <dbReference type="SAM" id="Phobius"/>
    </source>
</evidence>
<dbReference type="Proteomes" id="UP000326565">
    <property type="component" value="Unassembled WGS sequence"/>
</dbReference>
<keyword evidence="6 7" id="KW-0472">Membrane</keyword>
<evidence type="ECO:0000256" key="2">
    <source>
        <dbReference type="ARBA" id="ARBA00007282"/>
    </source>
</evidence>
<name>A0A5N5XB70_9EURO</name>
<comment type="subcellular location">
    <subcellularLocation>
        <location evidence="1">Membrane</location>
        <topology evidence="1">Multi-pass membrane protein</topology>
    </subcellularLocation>
</comment>
<feature type="transmembrane region" description="Helical" evidence="7">
    <location>
        <begin position="180"/>
        <end position="203"/>
    </location>
</feature>
<feature type="transmembrane region" description="Helical" evidence="7">
    <location>
        <begin position="71"/>
        <end position="91"/>
    </location>
</feature>
<protein>
    <submittedName>
        <fullName evidence="9">Membrane bound O-acyl transferase family-domain-containing protein</fullName>
    </submittedName>
</protein>
<keyword evidence="3 9" id="KW-0808">Transferase</keyword>
<dbReference type="PANTHER" id="PTHR31595:SF27">
    <property type="entry name" value="WAX SYNTHASE DOMAIN-CONTAINING PROTEIN-RELATED"/>
    <property type="match status" value="1"/>
</dbReference>
<evidence type="ECO:0000256" key="5">
    <source>
        <dbReference type="ARBA" id="ARBA00022989"/>
    </source>
</evidence>
<evidence type="ECO:0000313" key="10">
    <source>
        <dbReference type="Proteomes" id="UP000326565"/>
    </source>
</evidence>
<keyword evidence="10" id="KW-1185">Reference proteome</keyword>
<dbReference type="InterPro" id="IPR032805">
    <property type="entry name" value="Wax_synthase_dom"/>
</dbReference>
<feature type="transmembrane region" description="Helical" evidence="7">
    <location>
        <begin position="14"/>
        <end position="34"/>
    </location>
</feature>
<evidence type="ECO:0000256" key="3">
    <source>
        <dbReference type="ARBA" id="ARBA00022679"/>
    </source>
</evidence>
<gene>
    <name evidence="9" type="ORF">BDV29DRAFT_188782</name>
</gene>
<dbReference type="PANTHER" id="PTHR31595">
    <property type="entry name" value="LONG-CHAIN-ALCOHOL O-FATTY-ACYLTRANSFERASE 3-RELATED"/>
    <property type="match status" value="1"/>
</dbReference>
<dbReference type="InterPro" id="IPR044851">
    <property type="entry name" value="Wax_synthase"/>
</dbReference>
<accession>A0A5N5XB70</accession>
<evidence type="ECO:0000256" key="4">
    <source>
        <dbReference type="ARBA" id="ARBA00022692"/>
    </source>
</evidence>
<dbReference type="AlphaFoldDB" id="A0A5N5XB70"/>
<keyword evidence="5 7" id="KW-1133">Transmembrane helix</keyword>
<evidence type="ECO:0000313" key="9">
    <source>
        <dbReference type="EMBL" id="KAB8077307.1"/>
    </source>
</evidence>
<feature type="transmembrane region" description="Helical" evidence="7">
    <location>
        <begin position="280"/>
        <end position="302"/>
    </location>
</feature>
<reference evidence="9 10" key="1">
    <citation type="submission" date="2019-04" db="EMBL/GenBank/DDBJ databases">
        <title>Friends and foes A comparative genomics study of 23 Aspergillus species from section Flavi.</title>
        <authorList>
            <consortium name="DOE Joint Genome Institute"/>
            <person name="Kjaerbolling I."/>
            <person name="Vesth T."/>
            <person name="Frisvad J.C."/>
            <person name="Nybo J.L."/>
            <person name="Theobald S."/>
            <person name="Kildgaard S."/>
            <person name="Isbrandt T."/>
            <person name="Kuo A."/>
            <person name="Sato A."/>
            <person name="Lyhne E.K."/>
            <person name="Kogle M.E."/>
            <person name="Wiebenga A."/>
            <person name="Kun R.S."/>
            <person name="Lubbers R.J."/>
            <person name="Makela M.R."/>
            <person name="Barry K."/>
            <person name="Chovatia M."/>
            <person name="Clum A."/>
            <person name="Daum C."/>
            <person name="Haridas S."/>
            <person name="He G."/>
            <person name="LaButti K."/>
            <person name="Lipzen A."/>
            <person name="Mondo S."/>
            <person name="Riley R."/>
            <person name="Salamov A."/>
            <person name="Simmons B.A."/>
            <person name="Magnuson J.K."/>
            <person name="Henrissat B."/>
            <person name="Mortensen U.H."/>
            <person name="Larsen T.O."/>
            <person name="Devries R.P."/>
            <person name="Grigoriev I.V."/>
            <person name="Machida M."/>
            <person name="Baker S.E."/>
            <person name="Andersen M.R."/>
        </authorList>
    </citation>
    <scope>NUCLEOTIDE SEQUENCE [LARGE SCALE GENOMIC DNA]</scope>
    <source>
        <strain evidence="9 10">CBS 151.66</strain>
    </source>
</reference>
<dbReference type="Pfam" id="PF13813">
    <property type="entry name" value="MBOAT_2"/>
    <property type="match status" value="1"/>
</dbReference>
<evidence type="ECO:0000256" key="6">
    <source>
        <dbReference type="ARBA" id="ARBA00023136"/>
    </source>
</evidence>
<dbReference type="EMBL" id="ML732170">
    <property type="protein sequence ID" value="KAB8077307.1"/>
    <property type="molecule type" value="Genomic_DNA"/>
</dbReference>
<keyword evidence="4 7" id="KW-0812">Transmembrane</keyword>
<evidence type="ECO:0000256" key="1">
    <source>
        <dbReference type="ARBA" id="ARBA00004141"/>
    </source>
</evidence>
<comment type="similarity">
    <text evidence="2">Belongs to the wax synthase family.</text>
</comment>
<sequence length="428" mass="49151">MDFLFSVPVQRTRWLLPFCAILGHYVLCAFSITYTRGTSPWRRPCFVLAIFLISVQIKSLPPLIADPPIKAAVYLHAFLHTFHVLNLLIILEVELPDHERKLLIPPCESWWKNLRPALYLLLSYRGIQTKWQAKSTPMFPPYFSGPDTINSSRFLLALLVSASQQLVPPKTTCRHILPALVDYSGLNVGLWVILWIVLARITIDSTYRLASVVFVATGICAPETWPPAFNSVFDAWTLRRFWGRYWHQWLRWPFTATATVFIRDICCLSKPGFMERYLRVLSVFMLSSVLHLIFDICIGVPLQESGALRFYCGFTLGFMIEDGVQSLWARVFGESRGLSREKDERIEAEVEEAMAATPLWHRVVGYIWVCTWFSFTTGPYMQPLFSRLCQHGVADDFVRFVQLVNHWISMGDVGIGALCIWLEFGPLM</sequence>
<dbReference type="OrthoDB" id="1077582at2759"/>
<evidence type="ECO:0000259" key="8">
    <source>
        <dbReference type="Pfam" id="PF13813"/>
    </source>
</evidence>
<dbReference type="GO" id="GO:0006629">
    <property type="term" value="P:lipid metabolic process"/>
    <property type="evidence" value="ECO:0007669"/>
    <property type="project" value="InterPro"/>
</dbReference>
<proteinExistence type="inferred from homology"/>
<organism evidence="9 10">
    <name type="scientific">Aspergillus leporis</name>
    <dbReference type="NCBI Taxonomy" id="41062"/>
    <lineage>
        <taxon>Eukaryota</taxon>
        <taxon>Fungi</taxon>
        <taxon>Dikarya</taxon>
        <taxon>Ascomycota</taxon>
        <taxon>Pezizomycotina</taxon>
        <taxon>Eurotiomycetes</taxon>
        <taxon>Eurotiomycetidae</taxon>
        <taxon>Eurotiales</taxon>
        <taxon>Aspergillaceae</taxon>
        <taxon>Aspergillus</taxon>
        <taxon>Aspergillus subgen. Circumdati</taxon>
    </lineage>
</organism>
<dbReference type="GO" id="GO:0016020">
    <property type="term" value="C:membrane"/>
    <property type="evidence" value="ECO:0007669"/>
    <property type="project" value="UniProtKB-SubCell"/>
</dbReference>
<dbReference type="GO" id="GO:0008374">
    <property type="term" value="F:O-acyltransferase activity"/>
    <property type="evidence" value="ECO:0007669"/>
    <property type="project" value="InterPro"/>
</dbReference>